<protein>
    <submittedName>
        <fullName evidence="6">Transcriptional regulator, AsnC family</fullName>
    </submittedName>
</protein>
<keyword evidence="3" id="KW-0804">Transcription</keyword>
<dbReference type="InterPro" id="IPR000485">
    <property type="entry name" value="AsnC-type_HTH_dom"/>
</dbReference>
<dbReference type="EMBL" id="FUZP01000001">
    <property type="protein sequence ID" value="SKC35584.1"/>
    <property type="molecule type" value="Genomic_DNA"/>
</dbReference>
<name>A0A1T5I8R2_9MICO</name>
<dbReference type="Pfam" id="PF13412">
    <property type="entry name" value="HTH_24"/>
    <property type="match status" value="1"/>
</dbReference>
<dbReference type="SUPFAM" id="SSF54909">
    <property type="entry name" value="Dimeric alpha+beta barrel"/>
    <property type="match status" value="1"/>
</dbReference>
<feature type="compositionally biased region" description="Basic and acidic residues" evidence="4">
    <location>
        <begin position="7"/>
        <end position="23"/>
    </location>
</feature>
<evidence type="ECO:0000313" key="7">
    <source>
        <dbReference type="Proteomes" id="UP000190857"/>
    </source>
</evidence>
<dbReference type="SMART" id="SM00344">
    <property type="entry name" value="HTH_ASNC"/>
    <property type="match status" value="1"/>
</dbReference>
<evidence type="ECO:0000256" key="1">
    <source>
        <dbReference type="ARBA" id="ARBA00023015"/>
    </source>
</evidence>
<dbReference type="PANTHER" id="PTHR30154:SF54">
    <property type="entry name" value="POSSIBLE TRANSCRIPTIONAL REGULATORY PROTEIN (PROBABLY LRP_ASNC-FAMILY)"/>
    <property type="match status" value="1"/>
</dbReference>
<dbReference type="InterPro" id="IPR036388">
    <property type="entry name" value="WH-like_DNA-bd_sf"/>
</dbReference>
<dbReference type="InterPro" id="IPR019887">
    <property type="entry name" value="Tscrpt_reg_AsnC/Lrp_C"/>
</dbReference>
<evidence type="ECO:0000256" key="3">
    <source>
        <dbReference type="ARBA" id="ARBA00023163"/>
    </source>
</evidence>
<dbReference type="InterPro" id="IPR019888">
    <property type="entry name" value="Tscrpt_reg_AsnC-like"/>
</dbReference>
<dbReference type="Gene3D" id="3.30.70.920">
    <property type="match status" value="1"/>
</dbReference>
<keyword evidence="1" id="KW-0805">Transcription regulation</keyword>
<dbReference type="Proteomes" id="UP000190857">
    <property type="component" value="Unassembled WGS sequence"/>
</dbReference>
<dbReference type="GO" id="GO:0043200">
    <property type="term" value="P:response to amino acid"/>
    <property type="evidence" value="ECO:0007669"/>
    <property type="project" value="TreeGrafter"/>
</dbReference>
<evidence type="ECO:0000256" key="2">
    <source>
        <dbReference type="ARBA" id="ARBA00023125"/>
    </source>
</evidence>
<organism evidence="6 7">
    <name type="scientific">Okibacterium fritillariae</name>
    <dbReference type="NCBI Taxonomy" id="123320"/>
    <lineage>
        <taxon>Bacteria</taxon>
        <taxon>Bacillati</taxon>
        <taxon>Actinomycetota</taxon>
        <taxon>Actinomycetes</taxon>
        <taxon>Micrococcales</taxon>
        <taxon>Microbacteriaceae</taxon>
        <taxon>Okibacterium</taxon>
    </lineage>
</organism>
<sequence length="177" mass="19393">MSVSPKNVRERAGEQGAVRGRDQTRDLDEIDRAILAQLAGDARLPNNQLAERVGIAPSTCVARVRSLVDRGAIRGFRADIDPAAVGLGLQALISVNIRAGARQQIRTFTEEMRSLPDVVQLFFLGGSEDFIVHLATRDSDHLRDFVVTHLSAHPAVASTRTSVMFEHYQNSPALDPR</sequence>
<dbReference type="InterPro" id="IPR036390">
    <property type="entry name" value="WH_DNA-bd_sf"/>
</dbReference>
<dbReference type="SUPFAM" id="SSF46785">
    <property type="entry name" value="Winged helix' DNA-binding domain"/>
    <property type="match status" value="1"/>
</dbReference>
<reference evidence="6 7" key="1">
    <citation type="submission" date="2017-02" db="EMBL/GenBank/DDBJ databases">
        <authorList>
            <person name="Peterson S.W."/>
        </authorList>
    </citation>
    <scope>NUCLEOTIDE SEQUENCE [LARGE SCALE GENOMIC DNA]</scope>
    <source>
        <strain evidence="6 7">VKM Ac-2059</strain>
    </source>
</reference>
<dbReference type="AlphaFoldDB" id="A0A1T5I8R2"/>
<dbReference type="PANTHER" id="PTHR30154">
    <property type="entry name" value="LEUCINE-RESPONSIVE REGULATORY PROTEIN"/>
    <property type="match status" value="1"/>
</dbReference>
<accession>A0A1T5I8R2</accession>
<dbReference type="GO" id="GO:0005829">
    <property type="term" value="C:cytosol"/>
    <property type="evidence" value="ECO:0007669"/>
    <property type="project" value="TreeGrafter"/>
</dbReference>
<evidence type="ECO:0000256" key="4">
    <source>
        <dbReference type="SAM" id="MobiDB-lite"/>
    </source>
</evidence>
<dbReference type="InterPro" id="IPR011008">
    <property type="entry name" value="Dimeric_a/b-barrel"/>
</dbReference>
<feature type="region of interest" description="Disordered" evidence="4">
    <location>
        <begin position="1"/>
        <end position="23"/>
    </location>
</feature>
<dbReference type="Pfam" id="PF01037">
    <property type="entry name" value="AsnC_trans_reg"/>
    <property type="match status" value="1"/>
</dbReference>
<proteinExistence type="predicted"/>
<dbReference type="STRING" id="123320.SAMN06309945_0087"/>
<evidence type="ECO:0000313" key="6">
    <source>
        <dbReference type="EMBL" id="SKC35584.1"/>
    </source>
</evidence>
<evidence type="ECO:0000259" key="5">
    <source>
        <dbReference type="PROSITE" id="PS50956"/>
    </source>
</evidence>
<dbReference type="PRINTS" id="PR00033">
    <property type="entry name" value="HTHASNC"/>
</dbReference>
<dbReference type="RefSeq" id="WP_200811457.1">
    <property type="nucleotide sequence ID" value="NZ_FUZP01000001.1"/>
</dbReference>
<dbReference type="Gene3D" id="1.10.10.10">
    <property type="entry name" value="Winged helix-like DNA-binding domain superfamily/Winged helix DNA-binding domain"/>
    <property type="match status" value="1"/>
</dbReference>
<gene>
    <name evidence="6" type="ORF">SAMN06309945_0087</name>
</gene>
<feature type="domain" description="HTH asnC-type" evidence="5">
    <location>
        <begin position="27"/>
        <end position="88"/>
    </location>
</feature>
<keyword evidence="7" id="KW-1185">Reference proteome</keyword>
<dbReference type="PROSITE" id="PS50956">
    <property type="entry name" value="HTH_ASNC_2"/>
    <property type="match status" value="1"/>
</dbReference>
<dbReference type="GO" id="GO:0043565">
    <property type="term" value="F:sequence-specific DNA binding"/>
    <property type="evidence" value="ECO:0007669"/>
    <property type="project" value="InterPro"/>
</dbReference>
<keyword evidence="2" id="KW-0238">DNA-binding</keyword>